<accession>A0A8J6B3I4</accession>
<dbReference type="Proteomes" id="UP000717585">
    <property type="component" value="Unassembled WGS sequence"/>
</dbReference>
<feature type="coiled-coil region" evidence="1">
    <location>
        <begin position="37"/>
        <end position="164"/>
    </location>
</feature>
<dbReference type="PANTHER" id="PTHR35381">
    <property type="entry name" value="EF-HAND DOMAIN-CONTAINING PROTEIN"/>
    <property type="match status" value="1"/>
</dbReference>
<keyword evidence="1" id="KW-0175">Coiled coil</keyword>
<dbReference type="EMBL" id="JAHDYR010000038">
    <property type="protein sequence ID" value="KAG9392177.1"/>
    <property type="molecule type" value="Genomic_DNA"/>
</dbReference>
<reference evidence="4" key="1">
    <citation type="submission" date="2021-05" db="EMBL/GenBank/DDBJ databases">
        <title>A free-living protist that lacks canonical eukaryotic 1 DNA replication and segregation systems.</title>
        <authorList>
            <person name="Salas-Leiva D.E."/>
            <person name="Tromer E.C."/>
            <person name="Curtis B.A."/>
            <person name="Jerlstrom-Hultqvist J."/>
            <person name="Kolisko M."/>
            <person name="Yi Z."/>
            <person name="Salas-Leiva J.S."/>
            <person name="Gallot-Lavallee L."/>
            <person name="Kops G.J.P.L."/>
            <person name="Archibald J.M."/>
            <person name="Simpson A.G.B."/>
            <person name="Roger A.J."/>
        </authorList>
    </citation>
    <scope>NUCLEOTIDE SEQUENCE</scope>
    <source>
        <strain evidence="4">BICM</strain>
    </source>
</reference>
<proteinExistence type="predicted"/>
<dbReference type="GO" id="GO:0005509">
    <property type="term" value="F:calcium ion binding"/>
    <property type="evidence" value="ECO:0007669"/>
    <property type="project" value="InterPro"/>
</dbReference>
<organism evidence="4 5">
    <name type="scientific">Carpediemonas membranifera</name>
    <dbReference type="NCBI Taxonomy" id="201153"/>
    <lineage>
        <taxon>Eukaryota</taxon>
        <taxon>Metamonada</taxon>
        <taxon>Carpediemonas-like organisms</taxon>
        <taxon>Carpediemonas</taxon>
    </lineage>
</organism>
<feature type="compositionally biased region" description="Polar residues" evidence="2">
    <location>
        <begin position="256"/>
        <end position="266"/>
    </location>
</feature>
<feature type="domain" description="EF-hand" evidence="3">
    <location>
        <begin position="655"/>
        <end position="690"/>
    </location>
</feature>
<evidence type="ECO:0000313" key="4">
    <source>
        <dbReference type="EMBL" id="KAG9392177.1"/>
    </source>
</evidence>
<feature type="region of interest" description="Disordered" evidence="2">
    <location>
        <begin position="253"/>
        <end position="335"/>
    </location>
</feature>
<evidence type="ECO:0000256" key="2">
    <source>
        <dbReference type="SAM" id="MobiDB-lite"/>
    </source>
</evidence>
<dbReference type="Gene3D" id="1.10.238.10">
    <property type="entry name" value="EF-hand"/>
    <property type="match status" value="1"/>
</dbReference>
<gene>
    <name evidence="4" type="ORF">J8273_5158</name>
</gene>
<name>A0A8J6B3I4_9EUKA</name>
<protein>
    <recommendedName>
        <fullName evidence="3">EF-hand domain-containing protein</fullName>
    </recommendedName>
</protein>
<feature type="coiled-coil region" evidence="1">
    <location>
        <begin position="820"/>
        <end position="847"/>
    </location>
</feature>
<sequence length="847" mass="97469">MTTELTRRVSQQKVQLTSSIENMLAREQQHELSMTEREHLLKEREQYQDAVKQASGEEAKRLALELREARALERELLQKEQQQIAMRERQRLLEEQEAFRREQQGKMDELRAQYEAEERQRVAEELAMQRAQEIERLCEEAAILSERENERRRLQQDRFALEESKFLASEMEGFEQRRVWRETLNSPTKGKPAPEEKPVVLVMTVDIGNGEQGTITVHKGEAPTDLAKAFIARYGLDESITAPLAKHIRKTIRDMGTSTAENTVQPKRTKPVSRRQQRETISRLSRPRTASMSAAEASPQHSRRNSASQAAAMERLAQRPKTASQEKHKKKVLKDDSVFDRLHSYGDAKRKHLEQAREAAAASEQASVRVPQLSAVTKQLTKSRNAGDCQNYGEKLYTEAKQREAQLKKLREAAAEEINDEEATFRPTISKMAQRMGQDGDIVERLGKYQDIAEKQKAKLAEMRESEKMEGCTFAPEVNKDARAFKTMLRRRPEQAKAHELLFEDAKVRHERQTEYKQWFPLDHTFKPDLSQSRAFMKKSKRIRQLEGESREDFINRLVNSKKETEARIEEVRRGRAEAVAEYSKVKPFKARKPPVSVAQSLSRNRGNVSDHLYATWFEYDDMKERRIQRENEKAHLLASTVHTPKRSRVLAENLRREALGNIFELLDQDGDGIIDPQEADVTVLGDREAEDDIAHLLASVATDITSDDFIMLFTNHAHVYPIGPRMYLHRFRSLANLEAAEPAESEPEPEPARQPRPARVSNAESKHALSRSLTPAEEPEPAPAAMALDESFDFDETVDVDMQRRPEFDESFDFDEISEEELLAQQRALEEQIRALEEEAAAEDEF</sequence>
<feature type="compositionally biased region" description="Acidic residues" evidence="2">
    <location>
        <begin position="791"/>
        <end position="800"/>
    </location>
</feature>
<evidence type="ECO:0000256" key="1">
    <source>
        <dbReference type="SAM" id="Coils"/>
    </source>
</evidence>
<dbReference type="PROSITE" id="PS50222">
    <property type="entry name" value="EF_HAND_2"/>
    <property type="match status" value="1"/>
</dbReference>
<dbReference type="InterPro" id="IPR002048">
    <property type="entry name" value="EF_hand_dom"/>
</dbReference>
<dbReference type="AlphaFoldDB" id="A0A8J6B3I4"/>
<feature type="coiled-coil region" evidence="1">
    <location>
        <begin position="397"/>
        <end position="466"/>
    </location>
</feature>
<dbReference type="OrthoDB" id="75192at2759"/>
<feature type="coiled-coil region" evidence="1">
    <location>
        <begin position="555"/>
        <end position="582"/>
    </location>
</feature>
<feature type="region of interest" description="Disordered" evidence="2">
    <location>
        <begin position="740"/>
        <end position="815"/>
    </location>
</feature>
<evidence type="ECO:0000259" key="3">
    <source>
        <dbReference type="PROSITE" id="PS50222"/>
    </source>
</evidence>
<comment type="caution">
    <text evidence="4">The sequence shown here is derived from an EMBL/GenBank/DDBJ whole genome shotgun (WGS) entry which is preliminary data.</text>
</comment>
<evidence type="ECO:0000313" key="5">
    <source>
        <dbReference type="Proteomes" id="UP000717585"/>
    </source>
</evidence>
<dbReference type="Gene3D" id="3.10.20.870">
    <property type="entry name" value="PFU (PLAA family ubiquitin binding), C-terminal domain"/>
    <property type="match status" value="1"/>
</dbReference>
<keyword evidence="5" id="KW-1185">Reference proteome</keyword>
<dbReference type="InterPro" id="IPR038122">
    <property type="entry name" value="PFU_sf"/>
</dbReference>
<dbReference type="PANTHER" id="PTHR35381:SF1">
    <property type="entry name" value="EF-HAND DOMAIN-CONTAINING PROTEIN"/>
    <property type="match status" value="1"/>
</dbReference>